<sequence>MNVQISLTDFVDFVIKTGPPRLTKVKEVKNRDEYHPAFDFWKPLRDGLEVFHKQEKDFDYLYNIALKQKDSRKRTKYPLAINTYKKFIGRKQVKWFDPPKSKWLNDGLIVNINPELGLYINNVPHVIKLFFKDDKLDKRKTEVVFCLMQDELSSDAPPGAVMSILDIREGRLITPTKPPDDIFVLLKAEANTFIQIWNAL</sequence>
<keyword evidence="2" id="KW-1185">Reference proteome</keyword>
<name>A0ABT4E9W4_PAEAL</name>
<accession>A0ABT4E9W4</accession>
<dbReference type="Proteomes" id="UP001527090">
    <property type="component" value="Unassembled WGS sequence"/>
</dbReference>
<proteinExistence type="predicted"/>
<evidence type="ECO:0000313" key="1">
    <source>
        <dbReference type="EMBL" id="MCY9530535.1"/>
    </source>
</evidence>
<gene>
    <name evidence="1" type="ORF">M5X04_14530</name>
</gene>
<organism evidence="1 2">
    <name type="scientific">Paenibacillus alvei</name>
    <name type="common">Bacillus alvei</name>
    <dbReference type="NCBI Taxonomy" id="44250"/>
    <lineage>
        <taxon>Bacteria</taxon>
        <taxon>Bacillati</taxon>
        <taxon>Bacillota</taxon>
        <taxon>Bacilli</taxon>
        <taxon>Bacillales</taxon>
        <taxon>Paenibacillaceae</taxon>
        <taxon>Paenibacillus</taxon>
    </lineage>
</organism>
<comment type="caution">
    <text evidence="1">The sequence shown here is derived from an EMBL/GenBank/DDBJ whole genome shotgun (WGS) entry which is preliminary data.</text>
</comment>
<evidence type="ECO:0000313" key="2">
    <source>
        <dbReference type="Proteomes" id="UP001527090"/>
    </source>
</evidence>
<dbReference type="EMBL" id="JAMDLY010000012">
    <property type="protein sequence ID" value="MCY9530535.1"/>
    <property type="molecule type" value="Genomic_DNA"/>
</dbReference>
<reference evidence="1 2" key="1">
    <citation type="submission" date="2022-05" db="EMBL/GenBank/DDBJ databases">
        <title>Genome Sequencing of Bee-Associated Microbes.</title>
        <authorList>
            <person name="Dunlap C."/>
        </authorList>
    </citation>
    <scope>NUCLEOTIDE SEQUENCE [LARGE SCALE GENOMIC DNA]</scope>
    <source>
        <strain evidence="1 2">NRRL NRS-750</strain>
    </source>
</reference>
<dbReference type="RefSeq" id="WP_268632286.1">
    <property type="nucleotide sequence ID" value="NZ_JAMDLY010000012.1"/>
</dbReference>
<protein>
    <submittedName>
        <fullName evidence="1">Uncharacterized protein</fullName>
    </submittedName>
</protein>